<dbReference type="Proteomes" id="UP000298545">
    <property type="component" value="Plasmid pAlCFBP5473"/>
</dbReference>
<geneLocation type="plasmid" evidence="3">
    <name>palcfbp5473</name>
</geneLocation>
<name>A0A4D7DU58_9HYPH</name>
<dbReference type="KEGG" id="alf:CFBP5473_21155"/>
<sequence length="83" mass="9289">MDDLKQTSSLSSITVRDIVENLAARFSSSEAARHMITERAMNVILQNPELDLNEPHLELLPIVRAVAADYLRKSAESPREKNA</sequence>
<dbReference type="Proteomes" id="UP000826513">
    <property type="component" value="Plasmid unnamed1"/>
</dbReference>
<organism evidence="1 3">
    <name type="scientific">Agrobacterium larrymoorei</name>
    <dbReference type="NCBI Taxonomy" id="160699"/>
    <lineage>
        <taxon>Bacteria</taxon>
        <taxon>Pseudomonadati</taxon>
        <taxon>Pseudomonadota</taxon>
        <taxon>Alphaproteobacteria</taxon>
        <taxon>Hyphomicrobiales</taxon>
        <taxon>Rhizobiaceae</taxon>
        <taxon>Rhizobium/Agrobacterium group</taxon>
        <taxon>Agrobacterium</taxon>
    </lineage>
</organism>
<gene>
    <name evidence="1" type="ORF">CFBP5473_21155</name>
    <name evidence="2" type="ORF">J5285_25295</name>
</gene>
<reference evidence="1 3" key="1">
    <citation type="submission" date="2019-04" db="EMBL/GenBank/DDBJ databases">
        <title>Complete genome sequence of Agrobacterium larrymoorei CFBP5473.</title>
        <authorList>
            <person name="Haryono M."/>
            <person name="Chou L."/>
            <person name="Lin Y.-C."/>
            <person name="Lai E.-M."/>
            <person name="Kuo C.-H."/>
        </authorList>
    </citation>
    <scope>NUCLEOTIDE SEQUENCE [LARGE SCALE GENOMIC DNA]</scope>
    <source>
        <strain evidence="1 3">CFBP5473</strain>
        <plasmid evidence="3">palcfbp5473</plasmid>
        <plasmid evidence="1">pAlCFBP5473</plasmid>
    </source>
</reference>
<evidence type="ECO:0000313" key="4">
    <source>
        <dbReference type="Proteomes" id="UP000826513"/>
    </source>
</evidence>
<dbReference type="RefSeq" id="WP_027674172.1">
    <property type="nucleotide sequence ID" value="NZ_CP039693.1"/>
</dbReference>
<evidence type="ECO:0000313" key="2">
    <source>
        <dbReference type="EMBL" id="QYA10518.1"/>
    </source>
</evidence>
<dbReference type="EMBL" id="CP072170">
    <property type="protein sequence ID" value="QYA10518.1"/>
    <property type="molecule type" value="Genomic_DNA"/>
</dbReference>
<geneLocation type="plasmid" evidence="1">
    <name>pAlCFBP5473</name>
</geneLocation>
<evidence type="ECO:0000313" key="1">
    <source>
        <dbReference type="EMBL" id="QCJ00522.1"/>
    </source>
</evidence>
<keyword evidence="4" id="KW-1185">Reference proteome</keyword>
<dbReference type="EMBL" id="CP039693">
    <property type="protein sequence ID" value="QCJ00522.1"/>
    <property type="molecule type" value="Genomic_DNA"/>
</dbReference>
<accession>A0A4D7DU58</accession>
<dbReference type="AlphaFoldDB" id="A0A4D7DU58"/>
<reference evidence="2 4" key="2">
    <citation type="submission" date="2021-03" db="EMBL/GenBank/DDBJ databases">
        <title>Rapid diversification of plasmids in a genus of pathogenic and nitrogen fixing bacteria.</title>
        <authorList>
            <person name="Weisberg A.J."/>
            <person name="Miller M."/>
            <person name="Ream W."/>
            <person name="Grunwald N.J."/>
            <person name="Chang J.H."/>
        </authorList>
    </citation>
    <scope>NUCLEOTIDE SEQUENCE [LARGE SCALE GENOMIC DNA]</scope>
    <source>
        <strain evidence="2 4">AF3.44</strain>
        <plasmid evidence="2 4">unnamed1</plasmid>
    </source>
</reference>
<keyword evidence="1" id="KW-0614">Plasmid</keyword>
<geneLocation type="plasmid" evidence="2 4">
    <name>unnamed1</name>
</geneLocation>
<protein>
    <submittedName>
        <fullName evidence="1">Uncharacterized protein</fullName>
    </submittedName>
</protein>
<evidence type="ECO:0000313" key="3">
    <source>
        <dbReference type="Proteomes" id="UP000298545"/>
    </source>
</evidence>
<proteinExistence type="predicted"/>